<dbReference type="Gene3D" id="3.30.40.10">
    <property type="entry name" value="Zinc/RING finger domain, C3HC4 (zinc finger)"/>
    <property type="match status" value="1"/>
</dbReference>
<evidence type="ECO:0000256" key="1">
    <source>
        <dbReference type="ARBA" id="ARBA00022771"/>
    </source>
</evidence>
<dbReference type="InterPro" id="IPR001841">
    <property type="entry name" value="Znf_RING"/>
</dbReference>
<reference evidence="6 7" key="1">
    <citation type="journal article" date="2015" name="Genome Biol. Evol.">
        <title>The genome of winter moth (Operophtera brumata) provides a genomic perspective on sexual dimorphism and phenology.</title>
        <authorList>
            <person name="Derks M.F."/>
            <person name="Smit S."/>
            <person name="Salis L."/>
            <person name="Schijlen E."/>
            <person name="Bossers A."/>
            <person name="Mateman C."/>
            <person name="Pijl A.S."/>
            <person name="de Ridder D."/>
            <person name="Groenen M.A."/>
            <person name="Visser M.E."/>
            <person name="Megens H.J."/>
        </authorList>
    </citation>
    <scope>NUCLEOTIDE SEQUENCE [LARGE SCALE GENOMIC DNA]</scope>
    <source>
        <strain evidence="6">WM2013NL</strain>
        <tissue evidence="6">Head and thorax</tissue>
    </source>
</reference>
<dbReference type="CDD" id="cd16449">
    <property type="entry name" value="RING-HC"/>
    <property type="match status" value="1"/>
</dbReference>
<keyword evidence="2" id="KW-0862">Zinc</keyword>
<feature type="region of interest" description="Disordered" evidence="4">
    <location>
        <begin position="913"/>
        <end position="953"/>
    </location>
</feature>
<feature type="region of interest" description="Disordered" evidence="4">
    <location>
        <begin position="218"/>
        <end position="244"/>
    </location>
</feature>
<sequence>MKYPSCNHYIAPATAPCGHTLCHKCWRGRRSCPVCTAPVQRGQIKLNQPLQKLTEHVQSFWESFDKHFNIKCKYLFGFAVNECLLDFGEPESENDPAKIVKDWLASSQNNFSVPAQSSDPSSLDLIQNYEQLEKSSSKIQVHTTTRKTISPERVARVSTSQGDWDKIEVMEETEVVEKNKENIRGPMDIEPFNIDDTEYTTNHPRRSLRKRQVNNNDALFNTDNSSFLEKENPKDASSEMVKKSNKIKQNWNNVKKMRKEFNKINRSKLNVSFEMCKKTQSTVKPNAVLQKANTPTVYEIDENTPKLPLTDLPDIEMDKVVLFASSNNIDNDVISSEQTEKDNLQNSKCTANENIQNQSTRIMSQSVLDNAEQSSIPIDQVKTYIENNQTASEKRVRMPFYKKSALCTSAVVQNSDQVQKEKEEIKTVNHNIESNEDVVITIKVGNTTTNIVISKKNDVQLNVKTDKEVQTSCSLQNDANISPPQEMEKRSISIKTNSNNSIKIEHKQITDEFKKQVNIDIPIVPEIKNQASSLKSAKKNTASADTGTGQYEITESVEKELSSIMAYAEIEEPLKTKSVPIPEKISQKVITAAPRSNPEKTSQIKYTPKPQLDPENIPLKVLVTNSQTIPMDQDDLEYLNDLDIFESDTVKETNVQLLKYANNTTPSEILISTAHNRNKTQKTYEKRGIDVNDENLPTSKKQKLNTKDKKRDENPTADLAKQSKTIQPDSESMNYDSIMDQVFASIDADMEQIKSQNVLSQKLPDNKTVTVTEDKPTQNAKTHNAVEHNQGDMAGKCAVDCTLNSNDSCVYVEEDVIEETSAPKKDKVPPTEPQPDIEYSNDFCASVEEEDVIEATSAPKTDEVPPIEPHPNIEDFLTPVMSKNQESSSVALENEVMEIENDDSEGVVEATPQKATSFGNKKQKSIGASKELDSSKINLTEPRLPSGKSESASNKTVVNRVDVSDVTVINVDTRLTLETPLTIGKFVNRIKHNSTPLNFNTEDSDPEQTLCPTDDAVAKTTQEKEFMRKAFERTPTQVVKPLPNVNKRFCITGSCLSASETAKLKALCCRYKWTYEKYEALDGSTGDPSPRRSRVATTKLFQGITFYCMAPFSDMLEESGGRVVSEAQYVSVTETSRAPALLLAEPEHTQEDRFICKYNAARSARR</sequence>
<dbReference type="AlphaFoldDB" id="A0A0L7LM49"/>
<feature type="region of interest" description="Disordered" evidence="4">
    <location>
        <begin position="678"/>
        <end position="732"/>
    </location>
</feature>
<keyword evidence="1 3" id="KW-0863">Zinc-finger</keyword>
<accession>A0A0L7LM49</accession>
<comment type="caution">
    <text evidence="6">The sequence shown here is derived from an EMBL/GenBank/DDBJ whole genome shotgun (WGS) entry which is preliminary data.</text>
</comment>
<dbReference type="EMBL" id="JTDY01000668">
    <property type="protein sequence ID" value="KOB76281.1"/>
    <property type="molecule type" value="Genomic_DNA"/>
</dbReference>
<proteinExistence type="predicted"/>
<evidence type="ECO:0000256" key="4">
    <source>
        <dbReference type="SAM" id="MobiDB-lite"/>
    </source>
</evidence>
<feature type="compositionally biased region" description="Polar residues" evidence="4">
    <location>
        <begin position="218"/>
        <end position="227"/>
    </location>
</feature>
<keyword evidence="1 3" id="KW-0479">Metal-binding</keyword>
<feature type="region of interest" description="Disordered" evidence="4">
    <location>
        <begin position="593"/>
        <end position="612"/>
    </location>
</feature>
<organism evidence="6 7">
    <name type="scientific">Operophtera brumata</name>
    <name type="common">Winter moth</name>
    <name type="synonym">Phalaena brumata</name>
    <dbReference type="NCBI Taxonomy" id="104452"/>
    <lineage>
        <taxon>Eukaryota</taxon>
        <taxon>Metazoa</taxon>
        <taxon>Ecdysozoa</taxon>
        <taxon>Arthropoda</taxon>
        <taxon>Hexapoda</taxon>
        <taxon>Insecta</taxon>
        <taxon>Pterygota</taxon>
        <taxon>Neoptera</taxon>
        <taxon>Endopterygota</taxon>
        <taxon>Lepidoptera</taxon>
        <taxon>Glossata</taxon>
        <taxon>Ditrysia</taxon>
        <taxon>Geometroidea</taxon>
        <taxon>Geometridae</taxon>
        <taxon>Larentiinae</taxon>
        <taxon>Operophtera</taxon>
    </lineage>
</organism>
<evidence type="ECO:0000259" key="5">
    <source>
        <dbReference type="PROSITE" id="PS50089"/>
    </source>
</evidence>
<name>A0A0L7LM49_OPEBR</name>
<feature type="compositionally biased region" description="Polar residues" evidence="4">
    <location>
        <begin position="722"/>
        <end position="732"/>
    </location>
</feature>
<feature type="domain" description="RING-type" evidence="5">
    <location>
        <begin position="6"/>
        <end position="36"/>
    </location>
</feature>
<feature type="compositionally biased region" description="Basic and acidic residues" evidence="4">
    <location>
        <begin position="228"/>
        <end position="242"/>
    </location>
</feature>
<feature type="compositionally biased region" description="Basic and acidic residues" evidence="4">
    <location>
        <begin position="705"/>
        <end position="714"/>
    </location>
</feature>
<gene>
    <name evidence="6" type="ORF">OBRU01_06234</name>
</gene>
<dbReference type="InterPro" id="IPR013083">
    <property type="entry name" value="Znf_RING/FYVE/PHD"/>
</dbReference>
<dbReference type="SUPFAM" id="SSF57850">
    <property type="entry name" value="RING/U-box"/>
    <property type="match status" value="1"/>
</dbReference>
<dbReference type="Proteomes" id="UP000037510">
    <property type="component" value="Unassembled WGS sequence"/>
</dbReference>
<protein>
    <submittedName>
        <fullName evidence="6">Breast cancer type 1 susceptibility protein-like protein</fullName>
    </submittedName>
</protein>
<evidence type="ECO:0000313" key="6">
    <source>
        <dbReference type="EMBL" id="KOB76281.1"/>
    </source>
</evidence>
<evidence type="ECO:0000256" key="3">
    <source>
        <dbReference type="PROSITE-ProRule" id="PRU00175"/>
    </source>
</evidence>
<keyword evidence="7" id="KW-1185">Reference proteome</keyword>
<dbReference type="GO" id="GO:0008270">
    <property type="term" value="F:zinc ion binding"/>
    <property type="evidence" value="ECO:0007669"/>
    <property type="project" value="UniProtKB-KW"/>
</dbReference>
<evidence type="ECO:0000313" key="7">
    <source>
        <dbReference type="Proteomes" id="UP000037510"/>
    </source>
</evidence>
<evidence type="ECO:0000256" key="2">
    <source>
        <dbReference type="ARBA" id="ARBA00022833"/>
    </source>
</evidence>
<dbReference type="PROSITE" id="PS50089">
    <property type="entry name" value="ZF_RING_2"/>
    <property type="match status" value="1"/>
</dbReference>